<evidence type="ECO:0000256" key="1">
    <source>
        <dbReference type="ARBA" id="ARBA00022729"/>
    </source>
</evidence>
<accession>A0A558HXD6</accession>
<evidence type="ECO:0000256" key="3">
    <source>
        <dbReference type="ARBA" id="ARBA00023316"/>
    </source>
</evidence>
<dbReference type="NCBIfam" id="TIGR00413">
    <property type="entry name" value="rlpA"/>
    <property type="match status" value="1"/>
</dbReference>
<dbReference type="GO" id="GO:0071555">
    <property type="term" value="P:cell wall organization"/>
    <property type="evidence" value="ECO:0007669"/>
    <property type="project" value="UniProtKB-KW"/>
</dbReference>
<evidence type="ECO:0000256" key="4">
    <source>
        <dbReference type="HAMAP-Rule" id="MF_02071"/>
    </source>
</evidence>
<feature type="signal peptide" evidence="7">
    <location>
        <begin position="1"/>
        <end position="22"/>
    </location>
</feature>
<dbReference type="OrthoDB" id="9779128at2"/>
<gene>
    <name evidence="4" type="primary">rlpA</name>
    <name evidence="9" type="ORF">FQP86_01680</name>
</gene>
<dbReference type="FunFam" id="2.40.40.10:FF:000003">
    <property type="entry name" value="Endolytic peptidoglycan transglycosylase RlpA"/>
    <property type="match status" value="1"/>
</dbReference>
<feature type="chain" id="PRO_5022275340" description="Endolytic peptidoglycan transglycosylase RlpA" evidence="7">
    <location>
        <begin position="23"/>
        <end position="344"/>
    </location>
</feature>
<dbReference type="EC" id="4.2.2.-" evidence="4"/>
<evidence type="ECO:0000256" key="6">
    <source>
        <dbReference type="SAM" id="MobiDB-lite"/>
    </source>
</evidence>
<organism evidence="9 10">
    <name type="scientific">Cobetia crustatorum</name>
    <dbReference type="NCBI Taxonomy" id="553385"/>
    <lineage>
        <taxon>Bacteria</taxon>
        <taxon>Pseudomonadati</taxon>
        <taxon>Pseudomonadota</taxon>
        <taxon>Gammaproteobacteria</taxon>
        <taxon>Oceanospirillales</taxon>
        <taxon>Halomonadaceae</taxon>
        <taxon>Cobetia</taxon>
    </lineage>
</organism>
<dbReference type="InterPro" id="IPR036908">
    <property type="entry name" value="RlpA-like_sf"/>
</dbReference>
<evidence type="ECO:0000256" key="5">
    <source>
        <dbReference type="RuleBase" id="RU003495"/>
    </source>
</evidence>
<dbReference type="GO" id="GO:0000270">
    <property type="term" value="P:peptidoglycan metabolic process"/>
    <property type="evidence" value="ECO:0007669"/>
    <property type="project" value="UniProtKB-UniRule"/>
</dbReference>
<name>A0A558HXD6_9GAMM</name>
<evidence type="ECO:0000256" key="2">
    <source>
        <dbReference type="ARBA" id="ARBA00023239"/>
    </source>
</evidence>
<feature type="compositionally biased region" description="Acidic residues" evidence="6">
    <location>
        <begin position="48"/>
        <end position="57"/>
    </location>
</feature>
<dbReference type="Proteomes" id="UP000319941">
    <property type="component" value="Unassembled WGS sequence"/>
</dbReference>
<evidence type="ECO:0000313" key="9">
    <source>
        <dbReference type="EMBL" id="TVU73806.1"/>
    </source>
</evidence>
<feature type="compositionally biased region" description="Polar residues" evidence="6">
    <location>
        <begin position="23"/>
        <end position="36"/>
    </location>
</feature>
<dbReference type="PROSITE" id="PS51257">
    <property type="entry name" value="PROKAR_LIPOPROTEIN"/>
    <property type="match status" value="1"/>
</dbReference>
<dbReference type="InterPro" id="IPR034718">
    <property type="entry name" value="RlpA"/>
</dbReference>
<dbReference type="GO" id="GO:0008932">
    <property type="term" value="F:lytic endotransglycosylase activity"/>
    <property type="evidence" value="ECO:0007669"/>
    <property type="project" value="UniProtKB-UniRule"/>
</dbReference>
<protein>
    <recommendedName>
        <fullName evidence="4">Endolytic peptidoglycan transglycosylase RlpA</fullName>
        <ecNumber evidence="4">4.2.2.-</ecNumber>
    </recommendedName>
</protein>
<comment type="caution">
    <text evidence="9">The sequence shown here is derived from an EMBL/GenBank/DDBJ whole genome shotgun (WGS) entry which is preliminary data.</text>
</comment>
<evidence type="ECO:0000256" key="7">
    <source>
        <dbReference type="SAM" id="SignalP"/>
    </source>
</evidence>
<evidence type="ECO:0000259" key="8">
    <source>
        <dbReference type="PROSITE" id="PS51724"/>
    </source>
</evidence>
<dbReference type="GO" id="GO:0005886">
    <property type="term" value="C:plasma membrane"/>
    <property type="evidence" value="ECO:0007669"/>
    <property type="project" value="UniProtKB-SubCell"/>
</dbReference>
<proteinExistence type="inferred from homology"/>
<keyword evidence="4" id="KW-0449">Lipoprotein</keyword>
<dbReference type="SUPFAM" id="SSF110997">
    <property type="entry name" value="Sporulation related repeat"/>
    <property type="match status" value="1"/>
</dbReference>
<keyword evidence="10" id="KW-1185">Reference proteome</keyword>
<dbReference type="HAMAP" id="MF_02071">
    <property type="entry name" value="RlpA"/>
    <property type="match status" value="1"/>
</dbReference>
<evidence type="ECO:0000313" key="10">
    <source>
        <dbReference type="Proteomes" id="UP000319941"/>
    </source>
</evidence>
<dbReference type="InterPro" id="IPR012997">
    <property type="entry name" value="RplA"/>
</dbReference>
<dbReference type="GO" id="GO:0009279">
    <property type="term" value="C:cell outer membrane"/>
    <property type="evidence" value="ECO:0007669"/>
    <property type="project" value="TreeGrafter"/>
</dbReference>
<dbReference type="Gene3D" id="2.40.40.10">
    <property type="entry name" value="RlpA-like domain"/>
    <property type="match status" value="1"/>
</dbReference>
<keyword evidence="4" id="KW-0564">Palmitate</keyword>
<dbReference type="Gene3D" id="3.30.70.1070">
    <property type="entry name" value="Sporulation related repeat"/>
    <property type="match status" value="1"/>
</dbReference>
<dbReference type="AlphaFoldDB" id="A0A558HXD6"/>
<dbReference type="InterPro" id="IPR009009">
    <property type="entry name" value="RlpA-like_DPBB"/>
</dbReference>
<comment type="subcellular location">
    <subcellularLocation>
        <location evidence="4">Cell membrane</location>
        <topology evidence="4">Lipid-anchor</topology>
    </subcellularLocation>
</comment>
<keyword evidence="1 7" id="KW-0732">Signal</keyword>
<feature type="region of interest" description="Disordered" evidence="6">
    <location>
        <begin position="23"/>
        <end position="64"/>
    </location>
</feature>
<dbReference type="EMBL" id="VNFH01000001">
    <property type="protein sequence ID" value="TVU73806.1"/>
    <property type="molecule type" value="Genomic_DNA"/>
</dbReference>
<dbReference type="Pfam" id="PF03330">
    <property type="entry name" value="DPBB_1"/>
    <property type="match status" value="1"/>
</dbReference>
<keyword evidence="4" id="KW-0472">Membrane</keyword>
<dbReference type="PANTHER" id="PTHR34183:SF1">
    <property type="entry name" value="ENDOLYTIC PEPTIDOGLYCAN TRANSGLYCOSYLASE RLPA"/>
    <property type="match status" value="1"/>
</dbReference>
<dbReference type="GO" id="GO:0042834">
    <property type="term" value="F:peptidoglycan binding"/>
    <property type="evidence" value="ECO:0007669"/>
    <property type="project" value="InterPro"/>
</dbReference>
<dbReference type="PANTHER" id="PTHR34183">
    <property type="entry name" value="ENDOLYTIC PEPTIDOGLYCAN TRANSGLYCOSYLASE RLPA"/>
    <property type="match status" value="1"/>
</dbReference>
<dbReference type="Pfam" id="PF05036">
    <property type="entry name" value="SPOR"/>
    <property type="match status" value="1"/>
</dbReference>
<dbReference type="InterPro" id="IPR007730">
    <property type="entry name" value="SPOR-like_dom"/>
</dbReference>
<dbReference type="RefSeq" id="WP_088742563.1">
    <property type="nucleotide sequence ID" value="NZ_CAWOWR010000001.1"/>
</dbReference>
<dbReference type="InterPro" id="IPR036680">
    <property type="entry name" value="SPOR-like_sf"/>
</dbReference>
<keyword evidence="2 4" id="KW-0456">Lyase</keyword>
<keyword evidence="4" id="KW-1003">Cell membrane</keyword>
<comment type="function">
    <text evidence="4">Lytic transglycosylase with a strong preference for naked glycan strands that lack stem peptides.</text>
</comment>
<dbReference type="SUPFAM" id="SSF50685">
    <property type="entry name" value="Barwin-like endoglucanases"/>
    <property type="match status" value="1"/>
</dbReference>
<sequence length="344" mass="36128">MSWSRALPLALALALLAGCASSGGTQVSDGASTSTGKKAGKNGRYDMDADAYPEDAPDVSTVPDAVPQVEPYTRSGNRSEYEVWGKRYNVMEDPRGYVAEGTASWYGKKFHGYATASGEVYDMYTMTAAHKGLPLPTYARITNLDNGKQVIVKVNDRGPFHDDRLIDLSYSAAWRLDMLGHGTGHVRVEALDAATWRPSSSPTKGTAESERLLARSQAVRREQGIAGLEEMDATGGSATTAASGAGVAAKPVVASAARNSGAAASGGVGEASFLQVAAVSDQRKADSIRQRIGTALDRPVRVLGDGNLYKVQVGPLEDNVRIESLKSALASAGFAGAFSVKAPR</sequence>
<feature type="domain" description="SPOR" evidence="8">
    <location>
        <begin position="266"/>
        <end position="342"/>
    </location>
</feature>
<comment type="similarity">
    <text evidence="4 5">Belongs to the RlpA family.</text>
</comment>
<dbReference type="STRING" id="553385.GCA_000591415_00410"/>
<reference evidence="9 10" key="1">
    <citation type="submission" date="2019-07" db="EMBL/GenBank/DDBJ databases">
        <title>Diversity of Bacteria from Kongsfjorden, Arctic.</title>
        <authorList>
            <person name="Yu Y."/>
        </authorList>
    </citation>
    <scope>NUCLEOTIDE SEQUENCE [LARGE SCALE GENOMIC DNA]</scope>
    <source>
        <strain evidence="9 10">SM1923</strain>
    </source>
</reference>
<keyword evidence="3 4" id="KW-0961">Cell wall biogenesis/degradation</keyword>
<dbReference type="CDD" id="cd22268">
    <property type="entry name" value="DPBB_RlpA-like"/>
    <property type="match status" value="1"/>
</dbReference>
<dbReference type="PROSITE" id="PS51724">
    <property type="entry name" value="SPOR"/>
    <property type="match status" value="1"/>
</dbReference>